<dbReference type="SUPFAM" id="SSF53613">
    <property type="entry name" value="Ribokinase-like"/>
    <property type="match status" value="1"/>
</dbReference>
<evidence type="ECO:0000313" key="5">
    <source>
        <dbReference type="EMBL" id="MBB4662290.1"/>
    </source>
</evidence>
<evidence type="ECO:0000259" key="4">
    <source>
        <dbReference type="Pfam" id="PF01467"/>
    </source>
</evidence>
<sequence>MSGRGDLRHPYATSDAGAPTSGRGALVVIGDLLLDRDVDGAVERVAPDAPVPVLDERCAVARPGGAGLAAALAAADGRDVTLVTALADDDGGRLLAALLATAGVELVDLGLAGTTPEKIRFACGGHPLLRLDRGDGGRVGPLTAAARAAIGWADAVLVSDYGRGVAAADGVRELLGGGPPVVWDPHPRGVAPPAGVTLATPNAAEAARFADVGGVGAVGRGATAARDPLVTPPPRDPLATPPPRDPLATPPPRDPLATPPPRDPLVTPPPRDPLATPPPRDPLATPPPRDPLAAAAAHAAILRARWEAEAVAVTLGARGALLDAGGPIPIAFPATPADGGDPCGAGDRFAATAAGLLADGAAPIAAAHAATEAASRFVAAGGAAGFARRTAHDGAGARLPRPAVPTAGDTRMRASGSVPAAGRVVDDRAAAGRSTPSAGRAAPAPAGSAADEAEARALIAHARAGGGTIVATGGCFDLLHAGHVSTLQAARQLGDLLVVCLNDDASVRRLKGPSRPLVPAAERAGVLAALACVDAVVAFSEDTPCELLERLRPDLWAKGGDYAGAPMPEQEVLERWGGRVVLLPHHAGHSTTRLIEEAAHRAAS</sequence>
<feature type="compositionally biased region" description="Pro residues" evidence="3">
    <location>
        <begin position="230"/>
        <end position="290"/>
    </location>
</feature>
<dbReference type="EMBL" id="JACHNU010000002">
    <property type="protein sequence ID" value="MBB4662290.1"/>
    <property type="molecule type" value="Genomic_DNA"/>
</dbReference>
<dbReference type="SUPFAM" id="SSF52374">
    <property type="entry name" value="Nucleotidylyl transferase"/>
    <property type="match status" value="1"/>
</dbReference>
<gene>
    <name evidence="5" type="ORF">BDZ31_001876</name>
</gene>
<dbReference type="AlphaFoldDB" id="A0A840IEC8"/>
<evidence type="ECO:0000256" key="3">
    <source>
        <dbReference type="SAM" id="MobiDB-lite"/>
    </source>
</evidence>
<feature type="region of interest" description="Disordered" evidence="3">
    <location>
        <begin position="395"/>
        <end position="447"/>
    </location>
</feature>
<accession>A0A840IEC8</accession>
<dbReference type="InterPro" id="IPR014729">
    <property type="entry name" value="Rossmann-like_a/b/a_fold"/>
</dbReference>
<evidence type="ECO:0000313" key="6">
    <source>
        <dbReference type="Proteomes" id="UP000585272"/>
    </source>
</evidence>
<proteinExistence type="predicted"/>
<feature type="compositionally biased region" description="Low complexity" evidence="3">
    <location>
        <begin position="438"/>
        <end position="447"/>
    </location>
</feature>
<dbReference type="InterPro" id="IPR029056">
    <property type="entry name" value="Ribokinase-like"/>
</dbReference>
<keyword evidence="6" id="KW-1185">Reference proteome</keyword>
<keyword evidence="1 5" id="KW-0808">Transferase</keyword>
<comment type="caution">
    <text evidence="5">The sequence shown here is derived from an EMBL/GenBank/DDBJ whole genome shotgun (WGS) entry which is preliminary data.</text>
</comment>
<feature type="domain" description="Cytidyltransferase-like" evidence="4">
    <location>
        <begin position="472"/>
        <end position="563"/>
    </location>
</feature>
<dbReference type="RefSeq" id="WP_183341376.1">
    <property type="nucleotide sequence ID" value="NZ_JACHNU010000002.1"/>
</dbReference>
<dbReference type="InterPro" id="IPR050385">
    <property type="entry name" value="Archaeal_FAD_synthase"/>
</dbReference>
<dbReference type="NCBIfam" id="TIGR00125">
    <property type="entry name" value="cyt_tran_rel"/>
    <property type="match status" value="1"/>
</dbReference>
<dbReference type="Proteomes" id="UP000585272">
    <property type="component" value="Unassembled WGS sequence"/>
</dbReference>
<feature type="region of interest" description="Disordered" evidence="3">
    <location>
        <begin position="223"/>
        <end position="291"/>
    </location>
</feature>
<dbReference type="PANTHER" id="PTHR43793">
    <property type="entry name" value="FAD SYNTHASE"/>
    <property type="match status" value="1"/>
</dbReference>
<name>A0A840IEC8_9ACTN</name>
<dbReference type="PANTHER" id="PTHR43793:SF2">
    <property type="entry name" value="BIFUNCTIONAL PROTEIN HLDE"/>
    <property type="match status" value="1"/>
</dbReference>
<reference evidence="5 6" key="1">
    <citation type="submission" date="2020-08" db="EMBL/GenBank/DDBJ databases">
        <title>Genomic Encyclopedia of Archaeal and Bacterial Type Strains, Phase II (KMG-II): from individual species to whole genera.</title>
        <authorList>
            <person name="Goeker M."/>
        </authorList>
    </citation>
    <scope>NUCLEOTIDE SEQUENCE [LARGE SCALE GENOMIC DNA]</scope>
    <source>
        <strain evidence="5 6">DSM 23288</strain>
    </source>
</reference>
<dbReference type="GO" id="GO:0016779">
    <property type="term" value="F:nucleotidyltransferase activity"/>
    <property type="evidence" value="ECO:0007669"/>
    <property type="project" value="UniProtKB-KW"/>
</dbReference>
<evidence type="ECO:0000256" key="1">
    <source>
        <dbReference type="ARBA" id="ARBA00022679"/>
    </source>
</evidence>
<feature type="region of interest" description="Disordered" evidence="3">
    <location>
        <begin position="1"/>
        <end position="20"/>
    </location>
</feature>
<dbReference type="Gene3D" id="3.40.50.620">
    <property type="entry name" value="HUPs"/>
    <property type="match status" value="1"/>
</dbReference>
<dbReference type="InterPro" id="IPR004821">
    <property type="entry name" value="Cyt_trans-like"/>
</dbReference>
<evidence type="ECO:0000256" key="2">
    <source>
        <dbReference type="ARBA" id="ARBA00022695"/>
    </source>
</evidence>
<organism evidence="5 6">
    <name type="scientific">Conexibacter arvalis</name>
    <dbReference type="NCBI Taxonomy" id="912552"/>
    <lineage>
        <taxon>Bacteria</taxon>
        <taxon>Bacillati</taxon>
        <taxon>Actinomycetota</taxon>
        <taxon>Thermoleophilia</taxon>
        <taxon>Solirubrobacterales</taxon>
        <taxon>Conexibacteraceae</taxon>
        <taxon>Conexibacter</taxon>
    </lineage>
</organism>
<dbReference type="Gene3D" id="3.40.1190.20">
    <property type="match status" value="2"/>
</dbReference>
<keyword evidence="2" id="KW-0548">Nucleotidyltransferase</keyword>
<dbReference type="Pfam" id="PF01467">
    <property type="entry name" value="CTP_transf_like"/>
    <property type="match status" value="1"/>
</dbReference>
<protein>
    <submittedName>
        <fullName evidence="5">RfaE bifunctional protein nucleotidyltransferase chain/domain</fullName>
    </submittedName>
</protein>